<proteinExistence type="predicted"/>
<organism evidence="1 2">
    <name type="scientific">Desulfobacula phenolica</name>
    <dbReference type="NCBI Taxonomy" id="90732"/>
    <lineage>
        <taxon>Bacteria</taxon>
        <taxon>Pseudomonadati</taxon>
        <taxon>Thermodesulfobacteriota</taxon>
        <taxon>Desulfobacteria</taxon>
        <taxon>Desulfobacterales</taxon>
        <taxon>Desulfobacteraceae</taxon>
        <taxon>Desulfobacula</taxon>
    </lineage>
</organism>
<keyword evidence="2" id="KW-1185">Reference proteome</keyword>
<sequence length="177" mass="19922">MNLFDQLEGLSERMQKTLIANNLRTLKNDIENEVAGGALDNLLYLLLKAMSLLFVVNKDYRKNIKDFTASYAICSRDKKIDVSAVFKKVNVLFAQQDGMKAMDSLVENPTTTVTFKDGKAMADFLLSGNTDVIAGMLNNQLSVSGNLNYLFKFIYLLWLIPELLGINDFKELLKDHA</sequence>
<dbReference type="RefSeq" id="WP_014958600.1">
    <property type="nucleotide sequence ID" value="NZ_FNLL01000006.1"/>
</dbReference>
<dbReference type="EMBL" id="FNLL01000006">
    <property type="protein sequence ID" value="SDU28446.1"/>
    <property type="molecule type" value="Genomic_DNA"/>
</dbReference>
<dbReference type="AlphaFoldDB" id="A0A1H2H9G1"/>
<dbReference type="Gene3D" id="3.30.1050.10">
    <property type="entry name" value="SCP2 sterol-binding domain"/>
    <property type="match status" value="1"/>
</dbReference>
<dbReference type="Proteomes" id="UP000199608">
    <property type="component" value="Unassembled WGS sequence"/>
</dbReference>
<accession>A0A1H2H9G1</accession>
<dbReference type="InterPro" id="IPR036527">
    <property type="entry name" value="SCP2_sterol-bd_dom_sf"/>
</dbReference>
<evidence type="ECO:0000313" key="2">
    <source>
        <dbReference type="Proteomes" id="UP000199608"/>
    </source>
</evidence>
<evidence type="ECO:0008006" key="3">
    <source>
        <dbReference type="Google" id="ProtNLM"/>
    </source>
</evidence>
<gene>
    <name evidence="1" type="ORF">SAMN04487931_106116</name>
</gene>
<reference evidence="2" key="1">
    <citation type="submission" date="2016-10" db="EMBL/GenBank/DDBJ databases">
        <authorList>
            <person name="Varghese N."/>
            <person name="Submissions S."/>
        </authorList>
    </citation>
    <scope>NUCLEOTIDE SEQUENCE [LARGE SCALE GENOMIC DNA]</scope>
    <source>
        <strain evidence="2">DSM 3384</strain>
    </source>
</reference>
<protein>
    <recommendedName>
        <fullName evidence="3">SCP-2 sterol transfer family protein</fullName>
    </recommendedName>
</protein>
<name>A0A1H2H9G1_9BACT</name>
<evidence type="ECO:0000313" key="1">
    <source>
        <dbReference type="EMBL" id="SDU28446.1"/>
    </source>
</evidence>